<feature type="region of interest" description="Disordered" evidence="1">
    <location>
        <begin position="1"/>
        <end position="20"/>
    </location>
</feature>
<keyword evidence="2" id="KW-0812">Transmembrane</keyword>
<organism evidence="3 4">
    <name type="scientific">Psophocarpus tetragonolobus</name>
    <name type="common">Winged bean</name>
    <name type="synonym">Dolichos tetragonolobus</name>
    <dbReference type="NCBI Taxonomy" id="3891"/>
    <lineage>
        <taxon>Eukaryota</taxon>
        <taxon>Viridiplantae</taxon>
        <taxon>Streptophyta</taxon>
        <taxon>Embryophyta</taxon>
        <taxon>Tracheophyta</taxon>
        <taxon>Spermatophyta</taxon>
        <taxon>Magnoliopsida</taxon>
        <taxon>eudicotyledons</taxon>
        <taxon>Gunneridae</taxon>
        <taxon>Pentapetalae</taxon>
        <taxon>rosids</taxon>
        <taxon>fabids</taxon>
        <taxon>Fabales</taxon>
        <taxon>Fabaceae</taxon>
        <taxon>Papilionoideae</taxon>
        <taxon>50 kb inversion clade</taxon>
        <taxon>NPAAA clade</taxon>
        <taxon>indigoferoid/millettioid clade</taxon>
        <taxon>Phaseoleae</taxon>
        <taxon>Psophocarpus</taxon>
    </lineage>
</organism>
<comment type="caution">
    <text evidence="3">The sequence shown here is derived from an EMBL/GenBank/DDBJ whole genome shotgun (WGS) entry which is preliminary data.</text>
</comment>
<dbReference type="AlphaFoldDB" id="A0AAN9XK87"/>
<dbReference type="PANTHER" id="PTHR34115:SF13">
    <property type="entry name" value="RPB1A"/>
    <property type="match status" value="1"/>
</dbReference>
<protein>
    <submittedName>
        <fullName evidence="3">Uncharacterized protein</fullName>
    </submittedName>
</protein>
<gene>
    <name evidence="3" type="ORF">VNO78_16174</name>
</gene>
<feature type="transmembrane region" description="Helical" evidence="2">
    <location>
        <begin position="60"/>
        <end position="84"/>
    </location>
</feature>
<reference evidence="3 4" key="1">
    <citation type="submission" date="2024-01" db="EMBL/GenBank/DDBJ databases">
        <title>The genomes of 5 underutilized Papilionoideae crops provide insights into root nodulation and disease resistanc.</title>
        <authorList>
            <person name="Jiang F."/>
        </authorList>
    </citation>
    <scope>NUCLEOTIDE SEQUENCE [LARGE SCALE GENOMIC DNA]</scope>
    <source>
        <strain evidence="3">DUOXIRENSHENG_FW03</strain>
        <tissue evidence="3">Leaves</tissue>
    </source>
</reference>
<keyword evidence="2" id="KW-0472">Membrane</keyword>
<keyword evidence="2" id="KW-1133">Transmembrane helix</keyword>
<proteinExistence type="predicted"/>
<dbReference type="Proteomes" id="UP001386955">
    <property type="component" value="Unassembled WGS sequence"/>
</dbReference>
<dbReference type="EMBL" id="JAYMYS010000004">
    <property type="protein sequence ID" value="KAK7395610.1"/>
    <property type="molecule type" value="Genomic_DNA"/>
</dbReference>
<dbReference type="PANTHER" id="PTHR34115">
    <property type="entry name" value="PROTEIN, PUTATIVE-RELATED"/>
    <property type="match status" value="1"/>
</dbReference>
<feature type="transmembrane region" description="Helical" evidence="2">
    <location>
        <begin position="28"/>
        <end position="48"/>
    </location>
</feature>
<keyword evidence="4" id="KW-1185">Reference proteome</keyword>
<feature type="compositionally biased region" description="Low complexity" evidence="1">
    <location>
        <begin position="9"/>
        <end position="20"/>
    </location>
</feature>
<evidence type="ECO:0000313" key="4">
    <source>
        <dbReference type="Proteomes" id="UP001386955"/>
    </source>
</evidence>
<evidence type="ECO:0000313" key="3">
    <source>
        <dbReference type="EMBL" id="KAK7395610.1"/>
    </source>
</evidence>
<name>A0AAN9XK87_PSOTE</name>
<feature type="transmembrane region" description="Helical" evidence="2">
    <location>
        <begin position="96"/>
        <end position="119"/>
    </location>
</feature>
<sequence length="168" mass="19122">MKVMHEVRSSSSELFESTTSGPNFPSPLNGVIIFVVTTLGSYLQVQYGSKKDSPFEEHCMIMWAVSVVLSLYAVMLIAEFTFQIQKHSFLSIIKRFTILMGALVAVLLTIIIMPLFGYFKLLLWTIFFVHATLRTSEEICKCFWEGLCQTIEMVNSYFGRKHTSTLPV</sequence>
<evidence type="ECO:0000256" key="2">
    <source>
        <dbReference type="SAM" id="Phobius"/>
    </source>
</evidence>
<dbReference type="InterPro" id="IPR053258">
    <property type="entry name" value="Ca-permeable_cation_channel"/>
</dbReference>
<accession>A0AAN9XK87</accession>
<evidence type="ECO:0000256" key="1">
    <source>
        <dbReference type="SAM" id="MobiDB-lite"/>
    </source>
</evidence>